<protein>
    <submittedName>
        <fullName evidence="1">Uncharacterized protein</fullName>
    </submittedName>
</protein>
<dbReference type="PANTHER" id="PTHR16070">
    <property type="entry name" value="PROTEIN FAM222A-RELATED"/>
    <property type="match status" value="1"/>
</dbReference>
<dbReference type="EMBL" id="JASSZA010000001">
    <property type="protein sequence ID" value="KAK2119386.1"/>
    <property type="molecule type" value="Genomic_DNA"/>
</dbReference>
<dbReference type="Proteomes" id="UP001266305">
    <property type="component" value="Unassembled WGS sequence"/>
</dbReference>
<sequence length="127" mass="13103">MPAPGLAGKHVAGCELAGPGFVSKAPAYLQELCLVQSFHLKPSLEKSTPSPPVNSLATPPAYPSGHYFQSLWNNILPTPNSNSSGPQDLAMPFHGGQPTGVSLNCAAAPGAHYRGGTGAVQWQARTA</sequence>
<comment type="caution">
    <text evidence="1">The sequence shown here is derived from an EMBL/GenBank/DDBJ whole genome shotgun (WGS) entry which is preliminary data.</text>
</comment>
<evidence type="ECO:0000313" key="1">
    <source>
        <dbReference type="EMBL" id="KAK2119386.1"/>
    </source>
</evidence>
<evidence type="ECO:0000313" key="2">
    <source>
        <dbReference type="Proteomes" id="UP001266305"/>
    </source>
</evidence>
<organism evidence="1 2">
    <name type="scientific">Saguinus oedipus</name>
    <name type="common">Cotton-top tamarin</name>
    <name type="synonym">Oedipomidas oedipus</name>
    <dbReference type="NCBI Taxonomy" id="9490"/>
    <lineage>
        <taxon>Eukaryota</taxon>
        <taxon>Metazoa</taxon>
        <taxon>Chordata</taxon>
        <taxon>Craniata</taxon>
        <taxon>Vertebrata</taxon>
        <taxon>Euteleostomi</taxon>
        <taxon>Mammalia</taxon>
        <taxon>Eutheria</taxon>
        <taxon>Euarchontoglires</taxon>
        <taxon>Primates</taxon>
        <taxon>Haplorrhini</taxon>
        <taxon>Platyrrhini</taxon>
        <taxon>Cebidae</taxon>
        <taxon>Callitrichinae</taxon>
        <taxon>Saguinus</taxon>
    </lineage>
</organism>
<dbReference type="Pfam" id="PF15258">
    <property type="entry name" value="FAM222A"/>
    <property type="match status" value="1"/>
</dbReference>
<dbReference type="PANTHER" id="PTHR16070:SF1">
    <property type="entry name" value="PROTEIN FAM222B"/>
    <property type="match status" value="1"/>
</dbReference>
<gene>
    <name evidence="1" type="ORF">P7K49_000772</name>
</gene>
<keyword evidence="2" id="KW-1185">Reference proteome</keyword>
<proteinExistence type="predicted"/>
<dbReference type="InterPro" id="IPR029340">
    <property type="entry name" value="FAM222"/>
</dbReference>
<reference evidence="1 2" key="1">
    <citation type="submission" date="2023-05" db="EMBL/GenBank/DDBJ databases">
        <title>B98-5 Cell Line De Novo Hybrid Assembly: An Optical Mapping Approach.</title>
        <authorList>
            <person name="Kananen K."/>
            <person name="Auerbach J.A."/>
            <person name="Kautto E."/>
            <person name="Blachly J.S."/>
        </authorList>
    </citation>
    <scope>NUCLEOTIDE SEQUENCE [LARGE SCALE GENOMIC DNA]</scope>
    <source>
        <strain evidence="1">B95-8</strain>
        <tissue evidence="1">Cell line</tissue>
    </source>
</reference>
<accession>A0ABQ9WCR2</accession>
<name>A0ABQ9WCR2_SAGOE</name>